<dbReference type="AlphaFoldDB" id="A0A8T0T573"/>
<comment type="caution">
    <text evidence="2">The sequence shown here is derived from an EMBL/GenBank/DDBJ whole genome shotgun (WGS) entry which is preliminary data.</text>
</comment>
<reference evidence="2" key="1">
    <citation type="submission" date="2020-05" db="EMBL/GenBank/DDBJ databases">
        <title>WGS assembly of Panicum virgatum.</title>
        <authorList>
            <person name="Lovell J.T."/>
            <person name="Jenkins J."/>
            <person name="Shu S."/>
            <person name="Juenger T.E."/>
            <person name="Schmutz J."/>
        </authorList>
    </citation>
    <scope>NUCLEOTIDE SEQUENCE</scope>
    <source>
        <strain evidence="2">AP13</strain>
    </source>
</reference>
<protein>
    <submittedName>
        <fullName evidence="2">Uncharacterized protein</fullName>
    </submittedName>
</protein>
<evidence type="ECO:0000313" key="3">
    <source>
        <dbReference type="Proteomes" id="UP000823388"/>
    </source>
</evidence>
<dbReference type="Proteomes" id="UP000823388">
    <property type="component" value="Chromosome 4N"/>
</dbReference>
<feature type="region of interest" description="Disordered" evidence="1">
    <location>
        <begin position="73"/>
        <end position="115"/>
    </location>
</feature>
<evidence type="ECO:0000313" key="2">
    <source>
        <dbReference type="EMBL" id="KAG2606180.1"/>
    </source>
</evidence>
<proteinExistence type="predicted"/>
<name>A0A8T0T573_PANVG</name>
<sequence>MIQLRSMARNARIVRFNAPSPPLPPPALLPHVGGGSIPSSPLLTLFLSHPPFSFFDAQTILLPRVAAHLHRRAAPPPAADATPAGRGCPRRVPLLPSARGPLLPHGPDAAPQAGRRRSCLAGHGCPCSFTHGRGCYASRPPLHALLAAATAPLAAHGCPPQLTSHCDSPMRPPRRVVVPQSPTHPARLGSRSVAVQYGGGTGSHTSFESTPADPALLSKCFPRRQAVR</sequence>
<accession>A0A8T0T573</accession>
<evidence type="ECO:0000256" key="1">
    <source>
        <dbReference type="SAM" id="MobiDB-lite"/>
    </source>
</evidence>
<dbReference type="EMBL" id="CM029044">
    <property type="protein sequence ID" value="KAG2606180.1"/>
    <property type="molecule type" value="Genomic_DNA"/>
</dbReference>
<feature type="region of interest" description="Disordered" evidence="1">
    <location>
        <begin position="178"/>
        <end position="210"/>
    </location>
</feature>
<gene>
    <name evidence="2" type="ORF">PVAP13_4NG208333</name>
</gene>
<organism evidence="2 3">
    <name type="scientific">Panicum virgatum</name>
    <name type="common">Blackwell switchgrass</name>
    <dbReference type="NCBI Taxonomy" id="38727"/>
    <lineage>
        <taxon>Eukaryota</taxon>
        <taxon>Viridiplantae</taxon>
        <taxon>Streptophyta</taxon>
        <taxon>Embryophyta</taxon>
        <taxon>Tracheophyta</taxon>
        <taxon>Spermatophyta</taxon>
        <taxon>Magnoliopsida</taxon>
        <taxon>Liliopsida</taxon>
        <taxon>Poales</taxon>
        <taxon>Poaceae</taxon>
        <taxon>PACMAD clade</taxon>
        <taxon>Panicoideae</taxon>
        <taxon>Panicodae</taxon>
        <taxon>Paniceae</taxon>
        <taxon>Panicinae</taxon>
        <taxon>Panicum</taxon>
        <taxon>Panicum sect. Hiantes</taxon>
    </lineage>
</organism>
<keyword evidence="3" id="KW-1185">Reference proteome</keyword>